<accession>A0A0F6Z4Y9</accession>
<feature type="transmembrane region" description="Helical" evidence="1">
    <location>
        <begin position="173"/>
        <end position="196"/>
    </location>
</feature>
<feature type="transmembrane region" description="Helical" evidence="1">
    <location>
        <begin position="147"/>
        <end position="167"/>
    </location>
</feature>
<dbReference type="InterPro" id="IPR011701">
    <property type="entry name" value="MFS"/>
</dbReference>
<keyword evidence="1" id="KW-0812">Transmembrane</keyword>
<organism evidence="2 3">
    <name type="scientific">[Brevibacterium] flavum</name>
    <dbReference type="NCBI Taxonomy" id="92706"/>
    <lineage>
        <taxon>Bacteria</taxon>
        <taxon>Bacillati</taxon>
        <taxon>Actinomycetota</taxon>
        <taxon>Actinomycetes</taxon>
        <taxon>Mycobacteriales</taxon>
        <taxon>Corynebacteriaceae</taxon>
        <taxon>Corynebacterium</taxon>
    </lineage>
</organism>
<name>A0A0F6Z4Y9_9CORY</name>
<dbReference type="InterPro" id="IPR052528">
    <property type="entry name" value="Sugar_transport-like"/>
</dbReference>
<evidence type="ECO:0000313" key="3">
    <source>
        <dbReference type="Proteomes" id="UP000034037"/>
    </source>
</evidence>
<feature type="transmembrane region" description="Helical" evidence="1">
    <location>
        <begin position="359"/>
        <end position="379"/>
    </location>
</feature>
<dbReference type="GO" id="GO:0022857">
    <property type="term" value="F:transmembrane transporter activity"/>
    <property type="evidence" value="ECO:0007669"/>
    <property type="project" value="InterPro"/>
</dbReference>
<reference evidence="2 3" key="1">
    <citation type="submission" date="2015-04" db="EMBL/GenBank/DDBJ databases">
        <title>Complete Genome Sequence of Brevibacterium flavum ATCC 15168.</title>
        <authorList>
            <person name="Ahn J."/>
            <person name="Park G."/>
            <person name="Jeon W."/>
            <person name="Jang Y."/>
            <person name="Jang M."/>
            <person name="Lee H."/>
            <person name="Lee H."/>
        </authorList>
    </citation>
    <scope>NUCLEOTIDE SEQUENCE [LARGE SCALE GENOMIC DNA]</scope>
    <source>
        <strain evidence="2 3">ATCC 15168</strain>
    </source>
</reference>
<dbReference type="HOGENOM" id="CLU_051156_0_0_11"/>
<keyword evidence="1" id="KW-1133">Transmembrane helix</keyword>
<sequence>MTNPTEERNARRLIWANGLQNIGDQIVAAKTVLPWLLQAAGAPGFLLALLVPIREAGSMLPQAAITGWVLRQTSRSKVWVIGSNGQFVSALGIGVAALFLRGWALGITVIVLLAALSLFRSMCSIASKDVQGKVISKGKRGLVTGRATVIGGVMGLVAGLAIAIFLGSHSPTWVLAAVVIASSFSWLFASIVFARIEYAKPAAPKNAPSANPWVRRCIAALKDDRAFRRFVLVRSMMLVTALSTAFIVALAAESGNSIDTLGFFLIASGLASMVGGRISGIWSDRSSKNVMAGGALFGSIVLILVVLSSAFAPAQINTLVFPLSFFLITLAHTAIRVARKTYVMDMAEGDQRTRYVADANTLMGVVLLAVGALSGFIAIFGNEAALLFLAAIGLLGTISARGLKEVSAG</sequence>
<dbReference type="PANTHER" id="PTHR23526">
    <property type="entry name" value="INTEGRAL MEMBRANE TRANSPORT PROTEIN-RELATED"/>
    <property type="match status" value="1"/>
</dbReference>
<dbReference type="PANTHER" id="PTHR23526:SF1">
    <property type="entry name" value="MAJOR FACILITATOR SUPERFAMILY MFS_1"/>
    <property type="match status" value="1"/>
</dbReference>
<dbReference type="InterPro" id="IPR036259">
    <property type="entry name" value="MFS_trans_sf"/>
</dbReference>
<evidence type="ECO:0000313" key="2">
    <source>
        <dbReference type="EMBL" id="AKF26965.1"/>
    </source>
</evidence>
<feature type="transmembrane region" description="Helical" evidence="1">
    <location>
        <begin position="231"/>
        <end position="252"/>
    </location>
</feature>
<feature type="transmembrane region" description="Helical" evidence="1">
    <location>
        <begin position="105"/>
        <end position="126"/>
    </location>
</feature>
<feature type="transmembrane region" description="Helical" evidence="1">
    <location>
        <begin position="290"/>
        <end position="312"/>
    </location>
</feature>
<dbReference type="SUPFAM" id="SSF103473">
    <property type="entry name" value="MFS general substrate transporter"/>
    <property type="match status" value="1"/>
</dbReference>
<feature type="transmembrane region" description="Helical" evidence="1">
    <location>
        <begin position="258"/>
        <end position="278"/>
    </location>
</feature>
<dbReference type="Pfam" id="PF07690">
    <property type="entry name" value="MFS_1"/>
    <property type="match status" value="1"/>
</dbReference>
<evidence type="ECO:0000256" key="1">
    <source>
        <dbReference type="SAM" id="Phobius"/>
    </source>
</evidence>
<dbReference type="AlphaFoldDB" id="A0A0F6Z4Y9"/>
<feature type="transmembrane region" description="Helical" evidence="1">
    <location>
        <begin position="385"/>
        <end position="403"/>
    </location>
</feature>
<gene>
    <name evidence="2" type="ORF">YH66_05040</name>
</gene>
<proteinExistence type="predicted"/>
<dbReference type="PATRIC" id="fig|92706.3.peg.1045"/>
<dbReference type="RefSeq" id="WP_003860063.1">
    <property type="nucleotide sequence ID" value="NZ_CP011309.1"/>
</dbReference>
<feature type="transmembrane region" description="Helical" evidence="1">
    <location>
        <begin position="318"/>
        <end position="338"/>
    </location>
</feature>
<feature type="transmembrane region" description="Helical" evidence="1">
    <location>
        <begin position="78"/>
        <end position="99"/>
    </location>
</feature>
<dbReference type="EMBL" id="CP011309">
    <property type="protein sequence ID" value="AKF26965.1"/>
    <property type="molecule type" value="Genomic_DNA"/>
</dbReference>
<protein>
    <submittedName>
        <fullName evidence="2">MFS transporter</fullName>
    </submittedName>
</protein>
<keyword evidence="1" id="KW-0472">Membrane</keyword>
<keyword evidence="3" id="KW-1185">Reference proteome</keyword>
<dbReference type="Gene3D" id="1.20.1250.20">
    <property type="entry name" value="MFS general substrate transporter like domains"/>
    <property type="match status" value="1"/>
</dbReference>
<dbReference type="Proteomes" id="UP000034037">
    <property type="component" value="Chromosome"/>
</dbReference>